<dbReference type="EMBL" id="RDBE01000001">
    <property type="protein sequence ID" value="RLV51048.1"/>
    <property type="molecule type" value="Genomic_DNA"/>
</dbReference>
<dbReference type="PANTHER" id="PTHR37311">
    <property type="entry name" value="2-PHOSPHOSULFOLACTATE PHOSPHATASE-RELATED"/>
    <property type="match status" value="1"/>
</dbReference>
<dbReference type="Proteomes" id="UP000281708">
    <property type="component" value="Unassembled WGS sequence"/>
</dbReference>
<sequence length="244" mass="24578">MNPVDLEWGLAGAERLAAEADVSVVVDVLSFTTTLSVALEAGMTVFPYPWASAQAAAFAGERDAVLAVGRRAAAPGEVSLSPTSVRAARGIERLVLPSPNGSTIAHALGAGTLAASLRNRAAVATALVGVDRILLVPAGERWDDGSLRPAVEDLWGAGGVAAALEDAGRSLSEEAAAAAAAYRLVATRIAEALSACVSGQELIGYGFGDDVAVAAELDASHVVPRLREDGAFASCAGAAAETTT</sequence>
<evidence type="ECO:0000256" key="1">
    <source>
        <dbReference type="ARBA" id="ARBA00001946"/>
    </source>
</evidence>
<keyword evidence="6" id="KW-0460">Magnesium</keyword>
<dbReference type="InterPro" id="IPR005238">
    <property type="entry name" value="ComB-like"/>
</dbReference>
<name>A0A3L8P8Y3_9ACTN</name>
<dbReference type="SUPFAM" id="SSF142823">
    <property type="entry name" value="ComB-like"/>
    <property type="match status" value="1"/>
</dbReference>
<evidence type="ECO:0000256" key="6">
    <source>
        <dbReference type="ARBA" id="ARBA00022842"/>
    </source>
</evidence>
<proteinExistence type="inferred from homology"/>
<dbReference type="GO" id="GO:0000287">
    <property type="term" value="F:magnesium ion binding"/>
    <property type="evidence" value="ECO:0007669"/>
    <property type="project" value="InterPro"/>
</dbReference>
<comment type="similarity">
    <text evidence="2">Belongs to the ComB family.</text>
</comment>
<dbReference type="OrthoDB" id="8588453at2"/>
<keyword evidence="5" id="KW-0378">Hydrolase</keyword>
<evidence type="ECO:0000313" key="9">
    <source>
        <dbReference type="Proteomes" id="UP000281708"/>
    </source>
</evidence>
<accession>A0A3L8P8Y3</accession>
<protein>
    <recommendedName>
        <fullName evidence="4">Probable 2-phosphosulfolactate phosphatase</fullName>
        <ecNumber evidence="3">3.1.3.71</ecNumber>
    </recommendedName>
</protein>
<evidence type="ECO:0000256" key="2">
    <source>
        <dbReference type="ARBA" id="ARBA00009997"/>
    </source>
</evidence>
<organism evidence="8 9">
    <name type="scientific">Nocardioides mangrovicus</name>
    <dbReference type="NCBI Taxonomy" id="2478913"/>
    <lineage>
        <taxon>Bacteria</taxon>
        <taxon>Bacillati</taxon>
        <taxon>Actinomycetota</taxon>
        <taxon>Actinomycetes</taxon>
        <taxon>Propionibacteriales</taxon>
        <taxon>Nocardioidaceae</taxon>
        <taxon>Nocardioides</taxon>
    </lineage>
</organism>
<dbReference type="RefSeq" id="WP_121804728.1">
    <property type="nucleotide sequence ID" value="NZ_RDBE01000001.1"/>
</dbReference>
<keyword evidence="9" id="KW-1185">Reference proteome</keyword>
<evidence type="ECO:0000256" key="4">
    <source>
        <dbReference type="ARBA" id="ARBA00021948"/>
    </source>
</evidence>
<comment type="cofactor">
    <cofactor evidence="1">
        <name>Mg(2+)</name>
        <dbReference type="ChEBI" id="CHEBI:18420"/>
    </cofactor>
</comment>
<dbReference type="Pfam" id="PF04029">
    <property type="entry name" value="2-ph_phosp"/>
    <property type="match status" value="1"/>
</dbReference>
<evidence type="ECO:0000256" key="5">
    <source>
        <dbReference type="ARBA" id="ARBA00022801"/>
    </source>
</evidence>
<dbReference type="EC" id="3.1.3.71" evidence="3"/>
<evidence type="ECO:0000256" key="3">
    <source>
        <dbReference type="ARBA" id="ARBA00012953"/>
    </source>
</evidence>
<dbReference type="InterPro" id="IPR036702">
    <property type="entry name" value="ComB-like_sf"/>
</dbReference>
<dbReference type="AlphaFoldDB" id="A0A3L8P8Y3"/>
<dbReference type="GO" id="GO:0050532">
    <property type="term" value="F:2-phosphosulfolactate phosphatase activity"/>
    <property type="evidence" value="ECO:0007669"/>
    <property type="project" value="UniProtKB-EC"/>
</dbReference>
<comment type="catalytic activity">
    <reaction evidence="7">
        <text>(2R)-O-phospho-3-sulfolactate + H2O = (2R)-3-sulfolactate + phosphate</text>
        <dbReference type="Rhea" id="RHEA:23416"/>
        <dbReference type="ChEBI" id="CHEBI:15377"/>
        <dbReference type="ChEBI" id="CHEBI:15597"/>
        <dbReference type="ChEBI" id="CHEBI:43474"/>
        <dbReference type="ChEBI" id="CHEBI:58738"/>
        <dbReference type="EC" id="3.1.3.71"/>
    </reaction>
</comment>
<dbReference type="Gene3D" id="3.90.1560.10">
    <property type="entry name" value="ComB-like"/>
    <property type="match status" value="1"/>
</dbReference>
<comment type="caution">
    <text evidence="8">The sequence shown here is derived from an EMBL/GenBank/DDBJ whole genome shotgun (WGS) entry which is preliminary data.</text>
</comment>
<gene>
    <name evidence="8" type="ORF">D9V37_03765</name>
</gene>
<evidence type="ECO:0000313" key="8">
    <source>
        <dbReference type="EMBL" id="RLV51048.1"/>
    </source>
</evidence>
<reference evidence="8 9" key="1">
    <citation type="submission" date="2018-10" db="EMBL/GenBank/DDBJ databases">
        <title>Marmoricola sp. 4Q3S-7 whole genome shotgun sequence.</title>
        <authorList>
            <person name="Li F."/>
        </authorList>
    </citation>
    <scope>NUCLEOTIDE SEQUENCE [LARGE SCALE GENOMIC DNA]</scope>
    <source>
        <strain evidence="8 9">4Q3S-7</strain>
    </source>
</reference>
<dbReference type="PANTHER" id="PTHR37311:SF1">
    <property type="entry name" value="2-PHOSPHOSULFOLACTATE PHOSPHATASE-RELATED"/>
    <property type="match status" value="1"/>
</dbReference>
<evidence type="ECO:0000256" key="7">
    <source>
        <dbReference type="ARBA" id="ARBA00033711"/>
    </source>
</evidence>
<dbReference type="GO" id="GO:0050545">
    <property type="term" value="F:sulfopyruvate decarboxylase activity"/>
    <property type="evidence" value="ECO:0007669"/>
    <property type="project" value="TreeGrafter"/>
</dbReference>